<evidence type="ECO:0000313" key="1">
    <source>
        <dbReference type="EMBL" id="ROI13982.1"/>
    </source>
</evidence>
<accession>A0A3N0X9F4</accession>
<gene>
    <name evidence="1" type="ORF">EGH73_05490</name>
</gene>
<evidence type="ECO:0000313" key="2">
    <source>
        <dbReference type="Proteomes" id="UP000267623"/>
    </source>
</evidence>
<dbReference type="AlphaFoldDB" id="A0A3N0X9F4"/>
<reference evidence="2" key="1">
    <citation type="submission" date="2018-11" db="EMBL/GenBank/DDBJ databases">
        <title>Proposal to divide the Flavobacteriaceae and reorganize its genera based on Amino Acid Identity values calculated from whole genome sequences.</title>
        <authorList>
            <person name="Nicholson A.C."/>
            <person name="Gulvik C.A."/>
            <person name="Whitney A.M."/>
            <person name="Humrighouse B.W."/>
            <person name="Bell M."/>
            <person name="Holmes B."/>
            <person name="Steigerwalt A."/>
            <person name="Villarma A."/>
            <person name="Sheth M."/>
            <person name="Batra D."/>
            <person name="Pryor J."/>
            <person name="Bernardet J.-F."/>
            <person name="Hugo C."/>
            <person name="Kampfer P."/>
            <person name="Newman J."/>
            <person name="Mcquiston J."/>
        </authorList>
    </citation>
    <scope>NUCLEOTIDE SEQUENCE [LARGE SCALE GENOMIC DNA]</scope>
    <source>
        <strain evidence="2">DSM 22165</strain>
    </source>
</reference>
<proteinExistence type="predicted"/>
<dbReference type="EMBL" id="RJTU01000035">
    <property type="protein sequence ID" value="ROI13982.1"/>
    <property type="molecule type" value="Genomic_DNA"/>
</dbReference>
<name>A0A3N0X9F4_9FLAO</name>
<sequence>MNWVIKHSKKIKYQTDLEEILKPIWEDLQNYKWLITDVDFITDSQIPLNFEKDYFFLDRDEFAQLMNSDTQIIWGVISAVSNNYKIDEKKNLTLSSESEQVWKENVFQISESILEIIAFDSGYTILKFKNNKLSEKFKNYFESEAIELCKLK</sequence>
<dbReference type="RefSeq" id="WP_123281014.1">
    <property type="nucleotide sequence ID" value="NZ_RJTU01000035.1"/>
</dbReference>
<comment type="caution">
    <text evidence="1">The sequence shown here is derived from an EMBL/GenBank/DDBJ whole genome shotgun (WGS) entry which is preliminary data.</text>
</comment>
<dbReference type="Proteomes" id="UP000267623">
    <property type="component" value="Unassembled WGS sequence"/>
</dbReference>
<protein>
    <submittedName>
        <fullName evidence="1">Uncharacterized protein</fullName>
    </submittedName>
</protein>
<organism evidence="1 2">
    <name type="scientific">Epilithonimonas hominis</name>
    <dbReference type="NCBI Taxonomy" id="420404"/>
    <lineage>
        <taxon>Bacteria</taxon>
        <taxon>Pseudomonadati</taxon>
        <taxon>Bacteroidota</taxon>
        <taxon>Flavobacteriia</taxon>
        <taxon>Flavobacteriales</taxon>
        <taxon>Weeksellaceae</taxon>
        <taxon>Chryseobacterium group</taxon>
        <taxon>Epilithonimonas</taxon>
    </lineage>
</organism>